<dbReference type="PROSITE" id="PS00093">
    <property type="entry name" value="N4_MTASE"/>
    <property type="match status" value="1"/>
</dbReference>
<dbReference type="PRINTS" id="PR00508">
    <property type="entry name" value="S21N4MTFRASE"/>
</dbReference>
<dbReference type="Proteomes" id="UP000521676">
    <property type="component" value="Unassembled WGS sequence"/>
</dbReference>
<dbReference type="Pfam" id="PF01555">
    <property type="entry name" value="N6_N4_Mtase"/>
    <property type="match status" value="1"/>
</dbReference>
<dbReference type="PANTHER" id="PTHR13370">
    <property type="entry name" value="RNA METHYLASE-RELATED"/>
    <property type="match status" value="1"/>
</dbReference>
<dbReference type="InterPro" id="IPR029063">
    <property type="entry name" value="SAM-dependent_MTases_sf"/>
</dbReference>
<evidence type="ECO:0000256" key="1">
    <source>
        <dbReference type="ARBA" id="ARBA00010203"/>
    </source>
</evidence>
<evidence type="ECO:0000259" key="9">
    <source>
        <dbReference type="Pfam" id="PF01555"/>
    </source>
</evidence>
<dbReference type="InterPro" id="IPR002941">
    <property type="entry name" value="DNA_methylase_N4/N6"/>
</dbReference>
<keyword evidence="5" id="KW-0680">Restriction system</keyword>
<evidence type="ECO:0000256" key="3">
    <source>
        <dbReference type="ARBA" id="ARBA00022679"/>
    </source>
</evidence>
<evidence type="ECO:0000313" key="10">
    <source>
        <dbReference type="EMBL" id="NWJ46117.1"/>
    </source>
</evidence>
<evidence type="ECO:0000313" key="11">
    <source>
        <dbReference type="EMBL" id="WJW65496.1"/>
    </source>
</evidence>
<dbReference type="Proteomes" id="UP001431572">
    <property type="component" value="Chromosome 1"/>
</dbReference>
<evidence type="ECO:0000256" key="7">
    <source>
        <dbReference type="ARBA" id="ARBA00049120"/>
    </source>
</evidence>
<dbReference type="EMBL" id="CP128399">
    <property type="protein sequence ID" value="WJW65496.1"/>
    <property type="molecule type" value="Genomic_DNA"/>
</dbReference>
<evidence type="ECO:0000256" key="6">
    <source>
        <dbReference type="ARBA" id="ARBA00023125"/>
    </source>
</evidence>
<dbReference type="EMBL" id="JACATZ010000001">
    <property type="protein sequence ID" value="NWJ46117.1"/>
    <property type="molecule type" value="Genomic_DNA"/>
</dbReference>
<dbReference type="GO" id="GO:0003677">
    <property type="term" value="F:DNA binding"/>
    <property type="evidence" value="ECO:0007669"/>
    <property type="project" value="UniProtKB-KW"/>
</dbReference>
<evidence type="ECO:0000256" key="5">
    <source>
        <dbReference type="ARBA" id="ARBA00022747"/>
    </source>
</evidence>
<evidence type="ECO:0000313" key="12">
    <source>
        <dbReference type="Proteomes" id="UP000521676"/>
    </source>
</evidence>
<evidence type="ECO:0000256" key="8">
    <source>
        <dbReference type="RuleBase" id="RU362026"/>
    </source>
</evidence>
<dbReference type="GO" id="GO:0015667">
    <property type="term" value="F:site-specific DNA-methyltransferase (cytosine-N4-specific) activity"/>
    <property type="evidence" value="ECO:0007669"/>
    <property type="project" value="UniProtKB-EC"/>
</dbReference>
<evidence type="ECO:0000256" key="2">
    <source>
        <dbReference type="ARBA" id="ARBA00022603"/>
    </source>
</evidence>
<proteinExistence type="inferred from homology"/>
<comment type="similarity">
    <text evidence="1">Belongs to the N(4)/N(6)-methyltransferase family. N(4) subfamily.</text>
</comment>
<name>A0A8T7LYU1_9CHLR</name>
<feature type="domain" description="DNA methylase N-4/N-6" evidence="9">
    <location>
        <begin position="28"/>
        <end position="267"/>
    </location>
</feature>
<dbReference type="GO" id="GO:0005737">
    <property type="term" value="C:cytoplasm"/>
    <property type="evidence" value="ECO:0007669"/>
    <property type="project" value="TreeGrafter"/>
</dbReference>
<dbReference type="PANTHER" id="PTHR13370:SF3">
    <property type="entry name" value="TRNA (GUANINE(10)-N2)-METHYLTRANSFERASE HOMOLOG"/>
    <property type="match status" value="1"/>
</dbReference>
<dbReference type="GO" id="GO:0032259">
    <property type="term" value="P:methylation"/>
    <property type="evidence" value="ECO:0007669"/>
    <property type="project" value="UniProtKB-KW"/>
</dbReference>
<keyword evidence="3" id="KW-0808">Transferase</keyword>
<reference evidence="10 12" key="1">
    <citation type="submission" date="2020-06" db="EMBL/GenBank/DDBJ databases">
        <title>Anoxygenic phototrophic Chloroflexota member uses a Type I reaction center.</title>
        <authorList>
            <person name="Tsuji J.M."/>
            <person name="Shaw N.A."/>
            <person name="Nagashima S."/>
            <person name="Venkiteswaran J."/>
            <person name="Schiff S.L."/>
            <person name="Hanada S."/>
            <person name="Tank M."/>
            <person name="Neufeld J.D."/>
        </authorList>
    </citation>
    <scope>NUCLEOTIDE SEQUENCE [LARGE SCALE GENOMIC DNA]</scope>
    <source>
        <strain evidence="10">L227-S17</strain>
    </source>
</reference>
<keyword evidence="13" id="KW-1185">Reference proteome</keyword>
<dbReference type="InterPro" id="IPR017985">
    <property type="entry name" value="MeTrfase_CN4_CS"/>
</dbReference>
<organism evidence="10 12">
    <name type="scientific">Candidatus Chlorohelix allophototropha</name>
    <dbReference type="NCBI Taxonomy" id="3003348"/>
    <lineage>
        <taxon>Bacteria</taxon>
        <taxon>Bacillati</taxon>
        <taxon>Chloroflexota</taxon>
        <taxon>Chloroflexia</taxon>
        <taxon>Candidatus Chloroheliales</taxon>
        <taxon>Candidatus Chloroheliaceae</taxon>
        <taxon>Candidatus Chlorohelix</taxon>
    </lineage>
</organism>
<dbReference type="Gene3D" id="3.40.50.150">
    <property type="entry name" value="Vaccinia Virus protein VP39"/>
    <property type="match status" value="1"/>
</dbReference>
<reference evidence="11" key="2">
    <citation type="journal article" date="2024" name="Nature">
        <title>Anoxygenic phototroph of the Chloroflexota uses a type I reaction centre.</title>
        <authorList>
            <person name="Tsuji J.M."/>
            <person name="Shaw N.A."/>
            <person name="Nagashima S."/>
            <person name="Venkiteswaran J.J."/>
            <person name="Schiff S.L."/>
            <person name="Watanabe T."/>
            <person name="Fukui M."/>
            <person name="Hanada S."/>
            <person name="Tank M."/>
            <person name="Neufeld J.D."/>
        </authorList>
    </citation>
    <scope>NUCLEOTIDE SEQUENCE</scope>
    <source>
        <strain evidence="11">L227-S17</strain>
    </source>
</reference>
<dbReference type="GO" id="GO:0008170">
    <property type="term" value="F:N-methyltransferase activity"/>
    <property type="evidence" value="ECO:0007669"/>
    <property type="project" value="InterPro"/>
</dbReference>
<sequence>MTSDADWQNKIYQGDSLTLLPTLPDNSIDLIVTSPPYADQRSNTYGGIHPDKYVEWFLPIAAQLKRVLKPEGSFILNIKERVVDGERHTYVLELIIALRKQGWFWTEEYMWHKKNSYPGKWPNRFRDGWERCLHFTKSKHFKMYQDAVRVPMGDWAQSRLKKLSETDKIRDESRVNSGFGKNISKWIDRDMAYPDNVLHLATECGNKSHSAVFPLELPSWFIKLFTQPGDVVLDPFLGSGTSAVAAIQLGRSYVGLEVKSEYVEIANQRVKSTKLPVSAIQPTLFLLDDDNLTSESDGEKEQKLFG</sequence>
<gene>
    <name evidence="10" type="ORF">HXX08_09585</name>
    <name evidence="11" type="ORF">OZ401_001261</name>
</gene>
<keyword evidence="4" id="KW-0949">S-adenosyl-L-methionine</keyword>
<keyword evidence="2" id="KW-0489">Methyltransferase</keyword>
<accession>A0A8T7LYU1</accession>
<dbReference type="SUPFAM" id="SSF53335">
    <property type="entry name" value="S-adenosyl-L-methionine-dependent methyltransferases"/>
    <property type="match status" value="1"/>
</dbReference>
<dbReference type="AlphaFoldDB" id="A0A8T7LYU1"/>
<protein>
    <recommendedName>
        <fullName evidence="8">Methyltransferase</fullName>
        <ecNumber evidence="8">2.1.1.-</ecNumber>
    </recommendedName>
</protein>
<dbReference type="InterPro" id="IPR001091">
    <property type="entry name" value="RM_Methyltransferase"/>
</dbReference>
<keyword evidence="6" id="KW-0238">DNA-binding</keyword>
<evidence type="ECO:0000313" key="13">
    <source>
        <dbReference type="Proteomes" id="UP001431572"/>
    </source>
</evidence>
<dbReference type="EC" id="2.1.1.-" evidence="8"/>
<dbReference type="GO" id="GO:0009307">
    <property type="term" value="P:DNA restriction-modification system"/>
    <property type="evidence" value="ECO:0007669"/>
    <property type="project" value="UniProtKB-KW"/>
</dbReference>
<comment type="catalytic activity">
    <reaction evidence="7">
        <text>a 2'-deoxycytidine in DNA + S-adenosyl-L-methionine = an N(4)-methyl-2'-deoxycytidine in DNA + S-adenosyl-L-homocysteine + H(+)</text>
        <dbReference type="Rhea" id="RHEA:16857"/>
        <dbReference type="Rhea" id="RHEA-COMP:11369"/>
        <dbReference type="Rhea" id="RHEA-COMP:13674"/>
        <dbReference type="ChEBI" id="CHEBI:15378"/>
        <dbReference type="ChEBI" id="CHEBI:57856"/>
        <dbReference type="ChEBI" id="CHEBI:59789"/>
        <dbReference type="ChEBI" id="CHEBI:85452"/>
        <dbReference type="ChEBI" id="CHEBI:137933"/>
        <dbReference type="EC" id="2.1.1.113"/>
    </reaction>
</comment>
<evidence type="ECO:0000256" key="4">
    <source>
        <dbReference type="ARBA" id="ARBA00022691"/>
    </source>
</evidence>
<dbReference type="RefSeq" id="WP_341467380.1">
    <property type="nucleotide sequence ID" value="NZ_CP128399.1"/>
</dbReference>